<dbReference type="PANTHER" id="PTHR23318">
    <property type="entry name" value="ATP SYNTHASE GAMMA-RELATED"/>
    <property type="match status" value="1"/>
</dbReference>
<reference evidence="3" key="2">
    <citation type="submission" date="2025-09" db="UniProtKB">
        <authorList>
            <consortium name="Ensembl"/>
        </authorList>
    </citation>
    <scope>IDENTIFICATION</scope>
</reference>
<evidence type="ECO:0000256" key="1">
    <source>
        <dbReference type="SAM" id="MobiDB-lite"/>
    </source>
</evidence>
<protein>
    <recommendedName>
        <fullName evidence="2">Serine/threonine-protein phosphatase 4 regulatory subunit 3-like central domain-containing protein</fullName>
    </recommendedName>
</protein>
<dbReference type="Gene3D" id="1.25.10.10">
    <property type="entry name" value="Leucine-rich Repeat Variant"/>
    <property type="match status" value="1"/>
</dbReference>
<dbReference type="PANTHER" id="PTHR23318:SF18">
    <property type="entry name" value="SERINE_THREONINE-PROTEIN PHOSPHATASE 4 REGULATORY SUBUNIT 3B"/>
    <property type="match status" value="1"/>
</dbReference>
<dbReference type="Proteomes" id="UP000694560">
    <property type="component" value="Unplaced"/>
</dbReference>
<dbReference type="InterPro" id="IPR051137">
    <property type="entry name" value="PP4R3-like"/>
</dbReference>
<sequence>MSPAFWSLGVGGMDQSEGSEPGDITMTEEHLGHLEGQKSRRTVQSELLSCFPLALFGCWCHSVEVTHIYPSRVRRGIPKEMGRISRLVELPSCELHRLGEIADLVTSVRLSRVRKEKLALALKNEGYIPKLLQLFQVCENVKNTEGLHLLFDIMRGILYLDKAILFEVMFSDECILGVVGCLEYDPCLAQPGWHREFLTKTAKLQEVIPIRDPELRQKIRHTSRAQYIQAIILPNPSDFEEGFLSTLTSFISSSKEEILHGLLKDEEFLPEVFAQLTNEATAGEQRCELMKFLKEFCAFSLTLPEKRDEFLQTLAKLGILPTLEMLMGMDDLQVRSAATDVLSYLVEFSPAMVQEFVMQEARQSENDTQLIIEIMEQMTSSPDPEFGGDNQLMEILCALIDPEKMLDTASNLEIFEFLDIFYDRYIHVLTAPLLAATSEECPGNNNYQTAEILASVLELLSFCVERHKYHMKIYIIKKDLLRRTLLLMKSKHKFLALCSLRFMRRIIGLKDELYNHYITLGNLFEPVVNAVLDNRNNCNLLKSALMELFEFIQMEDIQLLIAHVVENFSDALESVKYIHTFQGLKTKYEQEKDQQNQELNSVPSILPGETFVEKAVVIDMDEDLQLSEGEEKAAPMSAASSNPTYTTLSTVVTAHKVGEKFWNLFRIRDLFLSRQNAGTDTSFVPFTAEHYLNLSFQAVTEKCGKNSEYLIFF</sequence>
<organism evidence="3 4">
    <name type="scientific">Malurus cyaneus samueli</name>
    <dbReference type="NCBI Taxonomy" id="2593467"/>
    <lineage>
        <taxon>Eukaryota</taxon>
        <taxon>Metazoa</taxon>
        <taxon>Chordata</taxon>
        <taxon>Craniata</taxon>
        <taxon>Vertebrata</taxon>
        <taxon>Euteleostomi</taxon>
        <taxon>Archelosauria</taxon>
        <taxon>Archosauria</taxon>
        <taxon>Dinosauria</taxon>
        <taxon>Saurischia</taxon>
        <taxon>Theropoda</taxon>
        <taxon>Coelurosauria</taxon>
        <taxon>Aves</taxon>
        <taxon>Neognathae</taxon>
        <taxon>Neoaves</taxon>
        <taxon>Telluraves</taxon>
        <taxon>Australaves</taxon>
        <taxon>Passeriformes</taxon>
        <taxon>Meliphagoidea</taxon>
        <taxon>Maluridae</taxon>
        <taxon>Malurus</taxon>
    </lineage>
</organism>
<evidence type="ECO:0000313" key="4">
    <source>
        <dbReference type="Proteomes" id="UP000694560"/>
    </source>
</evidence>
<dbReference type="AlphaFoldDB" id="A0A8C5X0G3"/>
<feature type="region of interest" description="Disordered" evidence="1">
    <location>
        <begin position="1"/>
        <end position="25"/>
    </location>
</feature>
<feature type="domain" description="Serine/threonine-protein phosphatase 4 regulatory subunit 3-like central" evidence="2">
    <location>
        <begin position="100"/>
        <end position="590"/>
    </location>
</feature>
<reference evidence="3" key="1">
    <citation type="submission" date="2025-08" db="UniProtKB">
        <authorList>
            <consortium name="Ensembl"/>
        </authorList>
    </citation>
    <scope>IDENTIFICATION</scope>
</reference>
<dbReference type="InterPro" id="IPR006887">
    <property type="entry name" value="P4R3-like_central_dom"/>
</dbReference>
<dbReference type="InterPro" id="IPR011989">
    <property type="entry name" value="ARM-like"/>
</dbReference>
<dbReference type="GO" id="GO:0072542">
    <property type="term" value="F:protein phosphatase activator activity"/>
    <property type="evidence" value="ECO:0007669"/>
    <property type="project" value="TreeGrafter"/>
</dbReference>
<dbReference type="GO" id="GO:0006974">
    <property type="term" value="P:DNA damage response"/>
    <property type="evidence" value="ECO:0007669"/>
    <property type="project" value="TreeGrafter"/>
</dbReference>
<name>A0A8C5X0G3_9PASS</name>
<dbReference type="SUPFAM" id="SSF48371">
    <property type="entry name" value="ARM repeat"/>
    <property type="match status" value="1"/>
</dbReference>
<proteinExistence type="predicted"/>
<dbReference type="GO" id="GO:0005654">
    <property type="term" value="C:nucleoplasm"/>
    <property type="evidence" value="ECO:0007669"/>
    <property type="project" value="TreeGrafter"/>
</dbReference>
<evidence type="ECO:0000313" key="3">
    <source>
        <dbReference type="Ensembl" id="ENSMCSP00000001435.1"/>
    </source>
</evidence>
<accession>A0A8C5X0G3</accession>
<evidence type="ECO:0000259" key="2">
    <source>
        <dbReference type="Pfam" id="PF04802"/>
    </source>
</evidence>
<dbReference type="OrthoDB" id="27483at2759"/>
<dbReference type="GO" id="GO:0030289">
    <property type="term" value="C:protein phosphatase 4 complex"/>
    <property type="evidence" value="ECO:0007669"/>
    <property type="project" value="TreeGrafter"/>
</dbReference>
<dbReference type="Ensembl" id="ENSMCST00000001469.1">
    <property type="protein sequence ID" value="ENSMCSP00000001435.1"/>
    <property type="gene ID" value="ENSMCSG00000001070.1"/>
</dbReference>
<dbReference type="Pfam" id="PF04802">
    <property type="entry name" value="PP4R3"/>
    <property type="match status" value="1"/>
</dbReference>
<dbReference type="InterPro" id="IPR016024">
    <property type="entry name" value="ARM-type_fold"/>
</dbReference>
<keyword evidence="4" id="KW-1185">Reference proteome</keyword>